<dbReference type="EMBL" id="FWFJ01000025">
    <property type="protein sequence ID" value="SLN56340.1"/>
    <property type="molecule type" value="Genomic_DNA"/>
</dbReference>
<gene>
    <name evidence="1" type="ORF">ROG8370_02543</name>
</gene>
<evidence type="ECO:0000313" key="2">
    <source>
        <dbReference type="Proteomes" id="UP000194012"/>
    </source>
</evidence>
<keyword evidence="2" id="KW-1185">Reference proteome</keyword>
<name>A0A1X6ZQ85_9RHOB</name>
<dbReference type="AlphaFoldDB" id="A0A1X6ZQ85"/>
<proteinExistence type="predicted"/>
<dbReference type="Proteomes" id="UP000194012">
    <property type="component" value="Unassembled WGS sequence"/>
</dbReference>
<organism evidence="1 2">
    <name type="scientific">Roseovarius gaetbuli</name>
    <dbReference type="NCBI Taxonomy" id="1356575"/>
    <lineage>
        <taxon>Bacteria</taxon>
        <taxon>Pseudomonadati</taxon>
        <taxon>Pseudomonadota</taxon>
        <taxon>Alphaproteobacteria</taxon>
        <taxon>Rhodobacterales</taxon>
        <taxon>Roseobacteraceae</taxon>
        <taxon>Roseovarius</taxon>
    </lineage>
</organism>
<evidence type="ECO:0000313" key="1">
    <source>
        <dbReference type="EMBL" id="SLN56340.1"/>
    </source>
</evidence>
<dbReference type="RefSeq" id="WP_139838130.1">
    <property type="nucleotide sequence ID" value="NZ_FWFJ01000025.1"/>
</dbReference>
<reference evidence="2" key="1">
    <citation type="submission" date="2017-03" db="EMBL/GenBank/DDBJ databases">
        <authorList>
            <person name="Rodrigo-Torres L."/>
            <person name="Arahal R.D."/>
            <person name="Lucena T."/>
        </authorList>
    </citation>
    <scope>NUCLEOTIDE SEQUENCE [LARGE SCALE GENOMIC DNA]</scope>
    <source>
        <strain evidence="2">CECT 8370</strain>
    </source>
</reference>
<sequence length="250" mass="27405">MTGVFSFEKAHKPTIYCGTEHLEHNIHEIQRYSAATARACDRMKNCSSASDLRDAWEDFLGAFGRCIGRLISFGQKHEISRGWAHRLKNASAGDDEGLYFLREARNHVEHGLTPFADFSDSYVDIGGGFIALGGNSSVKVKNCSINGVPTGDFEVSAENGKVKRFSGSPSVPMYEVPASVRLKDVKNAENGRVAIVPKSLKGIEITSDRPDDLALIATTCLSEMVANLEAIWRQKALERIDDNVCSQNPP</sequence>
<accession>A0A1X6ZQ85</accession>
<protein>
    <submittedName>
        <fullName evidence="1">Uncharacterized protein</fullName>
    </submittedName>
</protein>
<dbReference type="OrthoDB" id="7868280at2"/>